<evidence type="ECO:0000313" key="1">
    <source>
        <dbReference type="EMBL" id="KAA5534636.1"/>
    </source>
</evidence>
<dbReference type="AlphaFoldDB" id="A0A5M6CI02"/>
<proteinExistence type="predicted"/>
<dbReference type="Proteomes" id="UP000323632">
    <property type="component" value="Unassembled WGS sequence"/>
</dbReference>
<dbReference type="RefSeq" id="WP_150032315.1">
    <property type="nucleotide sequence ID" value="NZ_VWSH01000002.1"/>
</dbReference>
<keyword evidence="2" id="KW-1185">Reference proteome</keyword>
<comment type="caution">
    <text evidence="1">The sequence shown here is derived from an EMBL/GenBank/DDBJ whole genome shotgun (WGS) entry which is preliminary data.</text>
</comment>
<name>A0A5M6CI02_9BACT</name>
<evidence type="ECO:0000313" key="2">
    <source>
        <dbReference type="Proteomes" id="UP000323632"/>
    </source>
</evidence>
<sequence length="86" mass="9841">MRVQPTTKPIKVFIAKDYETAGIIQDEVVAIGENKYKSIKFRHTIYNETDFNYSLAEAEAFVNQKFASYTPPILIRLEKSISLLAI</sequence>
<organism evidence="1 2">
    <name type="scientific">Taibaiella lutea</name>
    <dbReference type="NCBI Taxonomy" id="2608001"/>
    <lineage>
        <taxon>Bacteria</taxon>
        <taxon>Pseudomonadati</taxon>
        <taxon>Bacteroidota</taxon>
        <taxon>Chitinophagia</taxon>
        <taxon>Chitinophagales</taxon>
        <taxon>Chitinophagaceae</taxon>
        <taxon>Taibaiella</taxon>
    </lineage>
</organism>
<dbReference type="EMBL" id="VWSH01000002">
    <property type="protein sequence ID" value="KAA5534636.1"/>
    <property type="molecule type" value="Genomic_DNA"/>
</dbReference>
<gene>
    <name evidence="1" type="ORF">F0919_08445</name>
</gene>
<protein>
    <submittedName>
        <fullName evidence="1">Uncharacterized protein</fullName>
    </submittedName>
</protein>
<accession>A0A5M6CI02</accession>
<reference evidence="1 2" key="1">
    <citation type="submission" date="2019-09" db="EMBL/GenBank/DDBJ databases">
        <title>Genome sequence and assembly of Taibaiella sp.</title>
        <authorList>
            <person name="Chhetri G."/>
        </authorList>
    </citation>
    <scope>NUCLEOTIDE SEQUENCE [LARGE SCALE GENOMIC DNA]</scope>
    <source>
        <strain evidence="1 2">KVB11</strain>
    </source>
</reference>